<dbReference type="Proteomes" id="UP000182034">
    <property type="component" value="Unassembled WGS sequence"/>
</dbReference>
<reference evidence="3" key="1">
    <citation type="submission" date="2016-10" db="EMBL/GenBank/DDBJ databases">
        <authorList>
            <person name="Varghese N."/>
            <person name="Submissions S."/>
        </authorList>
    </citation>
    <scope>NUCLEOTIDE SEQUENCE [LARGE SCALE GENOMIC DNA]</scope>
    <source>
        <strain evidence="3">SUR2</strain>
    </source>
</reference>
<feature type="signal peptide" evidence="1">
    <location>
        <begin position="1"/>
        <end position="20"/>
    </location>
</feature>
<feature type="non-terminal residue" evidence="2">
    <location>
        <position position="97"/>
    </location>
</feature>
<protein>
    <submittedName>
        <fullName evidence="2">OmpA-OmpF porin, OOP family</fullName>
    </submittedName>
</protein>
<gene>
    <name evidence="2" type="ORF">SAMN05216324_1521</name>
</gene>
<evidence type="ECO:0000256" key="1">
    <source>
        <dbReference type="SAM" id="SignalP"/>
    </source>
</evidence>
<evidence type="ECO:0000313" key="2">
    <source>
        <dbReference type="EMBL" id="SFZ97154.1"/>
    </source>
</evidence>
<accession>A0A1K2IY07</accession>
<organism evidence="2 3">
    <name type="scientific">Chryseobacterium limigenitum</name>
    <dbReference type="NCBI Taxonomy" id="1612149"/>
    <lineage>
        <taxon>Bacteria</taxon>
        <taxon>Pseudomonadati</taxon>
        <taxon>Bacteroidota</taxon>
        <taxon>Flavobacteriia</taxon>
        <taxon>Flavobacteriales</taxon>
        <taxon>Weeksellaceae</taxon>
        <taxon>Chryseobacterium group</taxon>
        <taxon>Chryseobacterium</taxon>
    </lineage>
</organism>
<proteinExistence type="predicted"/>
<dbReference type="AlphaFoldDB" id="A0A1K2IY07"/>
<dbReference type="STRING" id="1612149.SAMN05216324_1521"/>
<keyword evidence="1" id="KW-0732">Signal</keyword>
<dbReference type="EMBL" id="FPKW01000052">
    <property type="protein sequence ID" value="SFZ97154.1"/>
    <property type="molecule type" value="Genomic_DNA"/>
</dbReference>
<feature type="chain" id="PRO_5009678704" evidence="1">
    <location>
        <begin position="21"/>
        <end position="97"/>
    </location>
</feature>
<keyword evidence="3" id="KW-1185">Reference proteome</keyword>
<evidence type="ECO:0000313" key="3">
    <source>
        <dbReference type="Proteomes" id="UP000182034"/>
    </source>
</evidence>
<sequence>MKLSLAIVALALAVPTASYAQDSTAVSSNGKYPNTFSSGSANISPFTQKSKRFNDWAISIGAGVPLVQSADLTSIKNGNGKNLFGYSAYISIDKAIT</sequence>
<name>A0A1K2IY07_9FLAO</name>